<feature type="transmembrane region" description="Helical" evidence="8">
    <location>
        <begin position="51"/>
        <end position="72"/>
    </location>
</feature>
<dbReference type="GO" id="GO:0005886">
    <property type="term" value="C:plasma membrane"/>
    <property type="evidence" value="ECO:0007669"/>
    <property type="project" value="UniProtKB-SubCell"/>
</dbReference>
<dbReference type="Pfam" id="PF00083">
    <property type="entry name" value="Sugar_tr"/>
    <property type="match status" value="1"/>
</dbReference>
<dbReference type="InterPro" id="IPR005828">
    <property type="entry name" value="MFS_sugar_transport-like"/>
</dbReference>
<dbReference type="Gene3D" id="1.20.1250.20">
    <property type="entry name" value="MFS general substrate transporter like domains"/>
    <property type="match status" value="1"/>
</dbReference>
<reference evidence="10 11" key="1">
    <citation type="submission" date="2023-11" db="EMBL/GenBank/DDBJ databases">
        <authorList>
            <person name="Okamura Y."/>
        </authorList>
    </citation>
    <scope>NUCLEOTIDE SEQUENCE [LARGE SCALE GENOMIC DNA]</scope>
</reference>
<feature type="transmembrane region" description="Helical" evidence="8">
    <location>
        <begin position="330"/>
        <end position="351"/>
    </location>
</feature>
<dbReference type="GO" id="GO:0022857">
    <property type="term" value="F:transmembrane transporter activity"/>
    <property type="evidence" value="ECO:0007669"/>
    <property type="project" value="InterPro"/>
</dbReference>
<dbReference type="FunFam" id="1.20.1250.20:FF:000218">
    <property type="entry name" value="facilitated trehalose transporter Tret1"/>
    <property type="match status" value="1"/>
</dbReference>
<evidence type="ECO:0000313" key="11">
    <source>
        <dbReference type="Proteomes" id="UP001497472"/>
    </source>
</evidence>
<keyword evidence="2" id="KW-0813">Transport</keyword>
<keyword evidence="7 8" id="KW-0472">Membrane</keyword>
<feature type="transmembrane region" description="Helical" evidence="8">
    <location>
        <begin position="425"/>
        <end position="444"/>
    </location>
</feature>
<feature type="transmembrane region" description="Helical" evidence="8">
    <location>
        <begin position="302"/>
        <end position="323"/>
    </location>
</feature>
<evidence type="ECO:0000256" key="4">
    <source>
        <dbReference type="ARBA" id="ARBA00022597"/>
    </source>
</evidence>
<protein>
    <recommendedName>
        <fullName evidence="9">Major facilitator superfamily (MFS) profile domain-containing protein</fullName>
    </recommendedName>
</protein>
<feature type="domain" description="Major facilitator superfamily (MFS) profile" evidence="9">
    <location>
        <begin position="1"/>
        <end position="448"/>
    </location>
</feature>
<dbReference type="EMBL" id="CAVLEF010000004">
    <property type="protein sequence ID" value="CAK1543359.1"/>
    <property type="molecule type" value="Genomic_DNA"/>
</dbReference>
<evidence type="ECO:0000256" key="6">
    <source>
        <dbReference type="ARBA" id="ARBA00022989"/>
    </source>
</evidence>
<dbReference type="AlphaFoldDB" id="A0AAV1J1S5"/>
<evidence type="ECO:0000256" key="3">
    <source>
        <dbReference type="ARBA" id="ARBA00022475"/>
    </source>
</evidence>
<feature type="transmembrane region" description="Helical" evidence="8">
    <location>
        <begin position="393"/>
        <end position="413"/>
    </location>
</feature>
<comment type="subcellular location">
    <subcellularLocation>
        <location evidence="1">Cell membrane</location>
        <topology evidence="1">Multi-pass membrane protein</topology>
    </subcellularLocation>
</comment>
<feature type="transmembrane region" description="Helical" evidence="8">
    <location>
        <begin position="357"/>
        <end position="381"/>
    </location>
</feature>
<feature type="transmembrane region" description="Helical" evidence="8">
    <location>
        <begin position="104"/>
        <end position="125"/>
    </location>
</feature>
<proteinExistence type="predicted"/>
<feature type="transmembrane region" description="Helical" evidence="8">
    <location>
        <begin position="137"/>
        <end position="156"/>
    </location>
</feature>
<dbReference type="InterPro" id="IPR020846">
    <property type="entry name" value="MFS_dom"/>
</dbReference>
<keyword evidence="5 8" id="KW-0812">Transmembrane</keyword>
<dbReference type="PROSITE" id="PS00216">
    <property type="entry name" value="SUGAR_TRANSPORT_1"/>
    <property type="match status" value="2"/>
</dbReference>
<keyword evidence="3" id="KW-1003">Cell membrane</keyword>
<feature type="transmembrane region" description="Helical" evidence="8">
    <location>
        <begin position="264"/>
        <end position="287"/>
    </location>
</feature>
<evidence type="ECO:0000256" key="5">
    <source>
        <dbReference type="ARBA" id="ARBA00022692"/>
    </source>
</evidence>
<comment type="caution">
    <text evidence="10">The sequence shown here is derived from an EMBL/GenBank/DDBJ whole genome shotgun (WGS) entry which is preliminary data.</text>
</comment>
<feature type="transmembrane region" description="Helical" evidence="8">
    <location>
        <begin position="79"/>
        <end position="98"/>
    </location>
</feature>
<keyword evidence="11" id="KW-1185">Reference proteome</keyword>
<evidence type="ECO:0000256" key="1">
    <source>
        <dbReference type="ARBA" id="ARBA00004651"/>
    </source>
</evidence>
<sequence>MGIKNQVLASIVVSYLCLTTGMISTWASSVINLFSSENTTLNRPMTDTEVSLLGGLPSAASLFTIPLSGIFLDYFGRKYTCIIISLFQVVGWSVIVLFPYVEAVLIGNFINGFSFCMYMTVPVFVGEYCQENIRGTMTSGVLSLFPVGWMVSYLMGTLEYNVMNYSSLSMSVFGTLILFYMHESPLHLLKKGLEKEAAESIAHYRGVKVDSKEVQQEIENIKRTLNPELDDATPELEKLQPDLQKREKLTTWQFLKKSRSTRRALVLSLALFAAAVFQGQVVVQVYAEPLFAMAVPSMSTTVASVIFAVVNIFAALLVAVVIDRLGRRPLMIYSSLFTAVFAALLGSLIQLSWAPNWVTAIIIYLFCFTYTTGAGTIPYTMNAELFLPEIKNFATIASVEFSFLGFFVVLFIFHPVVSVLGLGPLFYIFSGTCVATAIFCSFFLPETKGLTVDVIQLQFYNPRSHNNV</sequence>
<feature type="transmembrane region" description="Helical" evidence="8">
    <location>
        <begin position="162"/>
        <end position="181"/>
    </location>
</feature>
<evidence type="ECO:0000256" key="2">
    <source>
        <dbReference type="ARBA" id="ARBA00022448"/>
    </source>
</evidence>
<evidence type="ECO:0000256" key="8">
    <source>
        <dbReference type="SAM" id="Phobius"/>
    </source>
</evidence>
<accession>A0AAV1J1S5</accession>
<keyword evidence="6 8" id="KW-1133">Transmembrane helix</keyword>
<dbReference type="InterPro" id="IPR005829">
    <property type="entry name" value="Sugar_transporter_CS"/>
</dbReference>
<gene>
    <name evidence="10" type="ORF">LNINA_LOCUS3179</name>
</gene>
<dbReference type="Proteomes" id="UP001497472">
    <property type="component" value="Unassembled WGS sequence"/>
</dbReference>
<evidence type="ECO:0000259" key="9">
    <source>
        <dbReference type="PROSITE" id="PS50850"/>
    </source>
</evidence>
<dbReference type="PROSITE" id="PS50850">
    <property type="entry name" value="MFS"/>
    <property type="match status" value="1"/>
</dbReference>
<feature type="transmembrane region" description="Helical" evidence="8">
    <location>
        <begin position="7"/>
        <end position="31"/>
    </location>
</feature>
<evidence type="ECO:0000256" key="7">
    <source>
        <dbReference type="ARBA" id="ARBA00023136"/>
    </source>
</evidence>
<evidence type="ECO:0000313" key="10">
    <source>
        <dbReference type="EMBL" id="CAK1543359.1"/>
    </source>
</evidence>
<dbReference type="InterPro" id="IPR050549">
    <property type="entry name" value="MFS_Trehalose_Transporter"/>
</dbReference>
<organism evidence="10 11">
    <name type="scientific">Leptosia nina</name>
    <dbReference type="NCBI Taxonomy" id="320188"/>
    <lineage>
        <taxon>Eukaryota</taxon>
        <taxon>Metazoa</taxon>
        <taxon>Ecdysozoa</taxon>
        <taxon>Arthropoda</taxon>
        <taxon>Hexapoda</taxon>
        <taxon>Insecta</taxon>
        <taxon>Pterygota</taxon>
        <taxon>Neoptera</taxon>
        <taxon>Endopterygota</taxon>
        <taxon>Lepidoptera</taxon>
        <taxon>Glossata</taxon>
        <taxon>Ditrysia</taxon>
        <taxon>Papilionoidea</taxon>
        <taxon>Pieridae</taxon>
        <taxon>Pierinae</taxon>
        <taxon>Leptosia</taxon>
    </lineage>
</organism>
<dbReference type="InterPro" id="IPR036259">
    <property type="entry name" value="MFS_trans_sf"/>
</dbReference>
<dbReference type="SUPFAM" id="SSF103473">
    <property type="entry name" value="MFS general substrate transporter"/>
    <property type="match status" value="1"/>
</dbReference>
<keyword evidence="4" id="KW-0762">Sugar transport</keyword>
<name>A0AAV1J1S5_9NEOP</name>
<dbReference type="PANTHER" id="PTHR48021:SF1">
    <property type="entry name" value="GH07001P-RELATED"/>
    <property type="match status" value="1"/>
</dbReference>
<dbReference type="PANTHER" id="PTHR48021">
    <property type="match status" value="1"/>
</dbReference>